<organism evidence="2 3">
    <name type="scientific">Faecalibaculum rodentium</name>
    <dbReference type="NCBI Taxonomy" id="1702221"/>
    <lineage>
        <taxon>Bacteria</taxon>
        <taxon>Bacillati</taxon>
        <taxon>Bacillota</taxon>
        <taxon>Erysipelotrichia</taxon>
        <taxon>Erysipelotrichales</taxon>
        <taxon>Erysipelotrichaceae</taxon>
        <taxon>Faecalibaculum</taxon>
    </lineage>
</organism>
<evidence type="ECO:0000313" key="3">
    <source>
        <dbReference type="Proteomes" id="UP000186758"/>
    </source>
</evidence>
<feature type="transmembrane region" description="Helical" evidence="1">
    <location>
        <begin position="59"/>
        <end position="79"/>
    </location>
</feature>
<keyword evidence="1" id="KW-1133">Transmembrane helix</keyword>
<evidence type="ECO:0000313" key="2">
    <source>
        <dbReference type="EMBL" id="OLU46576.1"/>
    </source>
</evidence>
<evidence type="ECO:0000256" key="1">
    <source>
        <dbReference type="SAM" id="Phobius"/>
    </source>
</evidence>
<feature type="transmembrane region" description="Helical" evidence="1">
    <location>
        <begin position="26"/>
        <end position="47"/>
    </location>
</feature>
<comment type="caution">
    <text evidence="2">The sequence shown here is derived from an EMBL/GenBank/DDBJ whole genome shotgun (WGS) entry which is preliminary data.</text>
</comment>
<reference evidence="2 3" key="1">
    <citation type="submission" date="2016-11" db="EMBL/GenBank/DDBJ databases">
        <title>Description of two novel members of the family Erysipelotrichaceae: Ileibacterium lipovorans gen. nov., sp. nov. and Dubosiella newyorkensis, gen. nov., sp. nov.</title>
        <authorList>
            <person name="Cox L.M."/>
            <person name="Sohn J."/>
            <person name="Tyrrell K.L."/>
            <person name="Citron D.M."/>
            <person name="Lawson P.A."/>
            <person name="Patel N.B."/>
            <person name="Iizumi T."/>
            <person name="Perez-Perez G.I."/>
            <person name="Goldstein E.J."/>
            <person name="Blaser M.J."/>
        </authorList>
    </citation>
    <scope>NUCLEOTIDE SEQUENCE [LARGE SCALE GENOMIC DNA]</scope>
    <source>
        <strain evidence="2 3">NYU-BL-K8</strain>
    </source>
</reference>
<accession>A0A1Q9YMQ2</accession>
<dbReference type="EMBL" id="MPJZ01000026">
    <property type="protein sequence ID" value="OLU46576.1"/>
    <property type="molecule type" value="Genomic_DNA"/>
</dbReference>
<dbReference type="RefSeq" id="WP_075884713.1">
    <property type="nucleotide sequence ID" value="NZ_CAMTBT010000004.1"/>
</dbReference>
<keyword evidence="1" id="KW-0472">Membrane</keyword>
<sequence>MVKIIHLSKPSLDYDMTLKLFSFENLFKIAVSLLSFYLPGALFLKLISIRNGAENQKLNTIDVLTFSVLTQIICNWIISNICLFEGIRDSSPTGIMWKISFYILFAGLAGFILGTLFEKTELISRLQRSFFGYSSSGIIQTIIDKRKATNVYFVLKRKPDLLFYGWLGPYDDKTPCAQVSIIVKGCKPIKKGNWVKYKKIENELKNPYNSTTFNYMIVDPKETDYFVIQKDAPNKISRKK</sequence>
<name>A0A1Q9YMQ2_9FIRM</name>
<dbReference type="Proteomes" id="UP000186758">
    <property type="component" value="Unassembled WGS sequence"/>
</dbReference>
<keyword evidence="1" id="KW-0812">Transmembrane</keyword>
<proteinExistence type="predicted"/>
<protein>
    <submittedName>
        <fullName evidence="2">Uncharacterized protein</fullName>
    </submittedName>
</protein>
<dbReference type="AlphaFoldDB" id="A0A1Q9YMQ2"/>
<gene>
    <name evidence="2" type="ORF">BO223_01830</name>
</gene>
<feature type="transmembrane region" description="Helical" evidence="1">
    <location>
        <begin position="99"/>
        <end position="117"/>
    </location>
</feature>